<keyword evidence="6 9" id="KW-1133">Transmembrane helix</keyword>
<dbReference type="Proteomes" id="UP000622580">
    <property type="component" value="Unassembled WGS sequence"/>
</dbReference>
<dbReference type="RefSeq" id="WP_215339523.1">
    <property type="nucleotide sequence ID" value="NZ_JAGSGD010000001.1"/>
</dbReference>
<sequence length="224" mass="25115">MSDVTATLISTVERSSHSGLSADALLRRTLDIAFSLGLLIFLAPLLLVVMTLIYLQDGGPAIFAQERIGVGGKRFKCLKFRSMQIDAAERLAHLLATSPAAKAEWDRDQKLRQDPRITMLGNFLRRSSIDEFPQLVNVLRGEMSLVGPRPIVQAEIVRYGRRFRDYAAVKPGITGLWQVSGRNHTTYRRRVALDVVYSRSCSFPLYIKILMMTVPAVLFSRGSF</sequence>
<dbReference type="PANTHER" id="PTHR30576">
    <property type="entry name" value="COLANIC BIOSYNTHESIS UDP-GLUCOSE LIPID CARRIER TRANSFERASE"/>
    <property type="match status" value="1"/>
</dbReference>
<evidence type="ECO:0000313" key="13">
    <source>
        <dbReference type="Proteomes" id="UP000622580"/>
    </source>
</evidence>
<feature type="domain" description="Bacterial sugar transferase" evidence="10">
    <location>
        <begin position="27"/>
        <end position="218"/>
    </location>
</feature>
<dbReference type="GO" id="GO:0005886">
    <property type="term" value="C:plasma membrane"/>
    <property type="evidence" value="ECO:0007669"/>
    <property type="project" value="UniProtKB-SubCell"/>
</dbReference>
<evidence type="ECO:0000313" key="11">
    <source>
        <dbReference type="EMBL" id="MBR7619240.1"/>
    </source>
</evidence>
<reference evidence="12" key="1">
    <citation type="submission" date="2021-01" db="EMBL/GenBank/DDBJ databases">
        <title>Genome sequence of Phenylobacterium sp. 20VBR1 isolated from a valley glaceir, Ny-Alesund, Svalbard.</title>
        <authorList>
            <person name="Thomas F.A."/>
            <person name="Krishnan K.P."/>
            <person name="Sinha R.K."/>
        </authorList>
    </citation>
    <scope>NUCLEOTIDE SEQUENCE</scope>
    <source>
        <strain evidence="12">20VBR1</strain>
    </source>
</reference>
<protein>
    <submittedName>
        <fullName evidence="11">Sugar transferase</fullName>
    </submittedName>
</protein>
<dbReference type="AlphaFoldDB" id="A0A941CYY1"/>
<evidence type="ECO:0000256" key="1">
    <source>
        <dbReference type="ARBA" id="ARBA00004236"/>
    </source>
</evidence>
<keyword evidence="13" id="KW-1185">Reference proteome</keyword>
<dbReference type="Pfam" id="PF02397">
    <property type="entry name" value="Bac_transf"/>
    <property type="match status" value="1"/>
</dbReference>
<evidence type="ECO:0000256" key="7">
    <source>
        <dbReference type="ARBA" id="ARBA00023136"/>
    </source>
</evidence>
<keyword evidence="4 11" id="KW-0808">Transferase</keyword>
<evidence type="ECO:0000256" key="2">
    <source>
        <dbReference type="ARBA" id="ARBA00006464"/>
    </source>
</evidence>
<evidence type="ECO:0000256" key="4">
    <source>
        <dbReference type="ARBA" id="ARBA00022679"/>
    </source>
</evidence>
<feature type="transmembrane region" description="Helical" evidence="9">
    <location>
        <begin position="32"/>
        <end position="55"/>
    </location>
</feature>
<gene>
    <name evidence="11" type="ORF">JKL49_07540</name>
    <name evidence="12" type="ORF">JKL49_11800</name>
</gene>
<keyword evidence="5 9" id="KW-0812">Transmembrane</keyword>
<evidence type="ECO:0000256" key="3">
    <source>
        <dbReference type="ARBA" id="ARBA00022475"/>
    </source>
</evidence>
<organism evidence="11 13">
    <name type="scientific">Phenylobacterium glaciei</name>
    <dbReference type="NCBI Taxonomy" id="2803784"/>
    <lineage>
        <taxon>Bacteria</taxon>
        <taxon>Pseudomonadati</taxon>
        <taxon>Pseudomonadota</taxon>
        <taxon>Alphaproteobacteria</taxon>
        <taxon>Caulobacterales</taxon>
        <taxon>Caulobacteraceae</taxon>
        <taxon>Phenylobacterium</taxon>
    </lineage>
</organism>
<keyword evidence="7 9" id="KW-0472">Membrane</keyword>
<evidence type="ECO:0000313" key="12">
    <source>
        <dbReference type="EMBL" id="QQZ51604.1"/>
    </source>
</evidence>
<dbReference type="EMBL" id="CP068570">
    <property type="protein sequence ID" value="QQZ51604.1"/>
    <property type="molecule type" value="Genomic_DNA"/>
</dbReference>
<dbReference type="EMBL" id="JAGSGD010000001">
    <property type="protein sequence ID" value="MBR7619240.1"/>
    <property type="molecule type" value="Genomic_DNA"/>
</dbReference>
<keyword evidence="3" id="KW-1003">Cell membrane</keyword>
<dbReference type="GO" id="GO:0000271">
    <property type="term" value="P:polysaccharide biosynthetic process"/>
    <property type="evidence" value="ECO:0007669"/>
    <property type="project" value="UniProtKB-KW"/>
</dbReference>
<name>A0A941CYY1_9CAUL</name>
<keyword evidence="8" id="KW-0270">Exopolysaccharide synthesis</keyword>
<comment type="subcellular location">
    <subcellularLocation>
        <location evidence="1">Cell membrane</location>
    </subcellularLocation>
</comment>
<proteinExistence type="inferred from homology"/>
<dbReference type="GO" id="GO:0016780">
    <property type="term" value="F:phosphotransferase activity, for other substituted phosphate groups"/>
    <property type="evidence" value="ECO:0007669"/>
    <property type="project" value="TreeGrafter"/>
</dbReference>
<accession>A0A941CYY1</accession>
<evidence type="ECO:0000256" key="5">
    <source>
        <dbReference type="ARBA" id="ARBA00022692"/>
    </source>
</evidence>
<evidence type="ECO:0000256" key="6">
    <source>
        <dbReference type="ARBA" id="ARBA00022989"/>
    </source>
</evidence>
<dbReference type="InterPro" id="IPR003362">
    <property type="entry name" value="Bact_transf"/>
</dbReference>
<evidence type="ECO:0000256" key="8">
    <source>
        <dbReference type="ARBA" id="ARBA00023169"/>
    </source>
</evidence>
<dbReference type="PANTHER" id="PTHR30576:SF4">
    <property type="entry name" value="UNDECAPRENYL-PHOSPHATE GALACTOSE PHOSPHOTRANSFERASE"/>
    <property type="match status" value="1"/>
</dbReference>
<evidence type="ECO:0000256" key="9">
    <source>
        <dbReference type="SAM" id="Phobius"/>
    </source>
</evidence>
<reference evidence="11" key="2">
    <citation type="submission" date="2021-04" db="EMBL/GenBank/DDBJ databases">
        <title>Draft genome assembly of strain Phenylobacterium sp. 20VBR1 using MiniION and Illumina platforms.</title>
        <authorList>
            <person name="Thomas F.A."/>
            <person name="Krishnan K.P."/>
            <person name="Sinha R.K."/>
        </authorList>
    </citation>
    <scope>NUCLEOTIDE SEQUENCE</scope>
    <source>
        <strain evidence="11">20VBR1</strain>
    </source>
</reference>
<evidence type="ECO:0000259" key="10">
    <source>
        <dbReference type="Pfam" id="PF02397"/>
    </source>
</evidence>
<comment type="similarity">
    <text evidence="2">Belongs to the bacterial sugar transferase family.</text>
</comment>